<dbReference type="eggNOG" id="ENOG502SCK9">
    <property type="taxonomic scope" value="Eukaryota"/>
</dbReference>
<feature type="compositionally biased region" description="Low complexity" evidence="1">
    <location>
        <begin position="602"/>
        <end position="622"/>
    </location>
</feature>
<feature type="compositionally biased region" description="Polar residues" evidence="1">
    <location>
        <begin position="817"/>
        <end position="853"/>
    </location>
</feature>
<feature type="region of interest" description="Disordered" evidence="1">
    <location>
        <begin position="542"/>
        <end position="647"/>
    </location>
</feature>
<feature type="region of interest" description="Disordered" evidence="1">
    <location>
        <begin position="883"/>
        <end position="906"/>
    </location>
</feature>
<dbReference type="AlphaFoldDB" id="T1K730"/>
<feature type="compositionally biased region" description="Low complexity" evidence="1">
    <location>
        <begin position="581"/>
        <end position="593"/>
    </location>
</feature>
<feature type="region of interest" description="Disordered" evidence="1">
    <location>
        <begin position="48"/>
        <end position="91"/>
    </location>
</feature>
<feature type="compositionally biased region" description="Low complexity" evidence="1">
    <location>
        <begin position="963"/>
        <end position="987"/>
    </location>
</feature>
<feature type="compositionally biased region" description="Low complexity" evidence="1">
    <location>
        <begin position="399"/>
        <end position="429"/>
    </location>
</feature>
<evidence type="ECO:0000313" key="2">
    <source>
        <dbReference type="EnsemblMetazoa" id="tetur06g02710.1"/>
    </source>
</evidence>
<dbReference type="EnsemblMetazoa" id="tetur06g02710.1">
    <property type="protein sequence ID" value="tetur06g02710.1"/>
    <property type="gene ID" value="tetur06g02710"/>
</dbReference>
<proteinExistence type="predicted"/>
<feature type="region of interest" description="Disordered" evidence="1">
    <location>
        <begin position="726"/>
        <end position="759"/>
    </location>
</feature>
<protein>
    <submittedName>
        <fullName evidence="2">Uncharacterized protein</fullName>
    </submittedName>
</protein>
<feature type="region of interest" description="Disordered" evidence="1">
    <location>
        <begin position="387"/>
        <end position="459"/>
    </location>
</feature>
<dbReference type="STRING" id="32264.T1K730"/>
<evidence type="ECO:0000313" key="3">
    <source>
        <dbReference type="Proteomes" id="UP000015104"/>
    </source>
</evidence>
<organism evidence="2 3">
    <name type="scientific">Tetranychus urticae</name>
    <name type="common">Two-spotted spider mite</name>
    <dbReference type="NCBI Taxonomy" id="32264"/>
    <lineage>
        <taxon>Eukaryota</taxon>
        <taxon>Metazoa</taxon>
        <taxon>Ecdysozoa</taxon>
        <taxon>Arthropoda</taxon>
        <taxon>Chelicerata</taxon>
        <taxon>Arachnida</taxon>
        <taxon>Acari</taxon>
        <taxon>Acariformes</taxon>
        <taxon>Trombidiformes</taxon>
        <taxon>Prostigmata</taxon>
        <taxon>Eleutherengona</taxon>
        <taxon>Raphignathae</taxon>
        <taxon>Tetranychoidea</taxon>
        <taxon>Tetranychidae</taxon>
        <taxon>Tetranychus</taxon>
    </lineage>
</organism>
<accession>T1K730</accession>
<dbReference type="HOGENOM" id="CLU_286254_0_0_1"/>
<feature type="region of interest" description="Disordered" evidence="1">
    <location>
        <begin position="1042"/>
        <end position="1080"/>
    </location>
</feature>
<reference evidence="2" key="2">
    <citation type="submission" date="2015-06" db="UniProtKB">
        <authorList>
            <consortium name="EnsemblMetazoa"/>
        </authorList>
    </citation>
    <scope>IDENTIFICATION</scope>
</reference>
<feature type="compositionally biased region" description="Low complexity" evidence="1">
    <location>
        <begin position="50"/>
        <end position="72"/>
    </location>
</feature>
<dbReference type="EMBL" id="CAEY01001799">
    <property type="status" value="NOT_ANNOTATED_CDS"/>
    <property type="molecule type" value="Genomic_DNA"/>
</dbReference>
<feature type="compositionally biased region" description="Basic and acidic residues" evidence="1">
    <location>
        <begin position="804"/>
        <end position="814"/>
    </location>
</feature>
<feature type="region of interest" description="Disordered" evidence="1">
    <location>
        <begin position="476"/>
        <end position="510"/>
    </location>
</feature>
<feature type="compositionally biased region" description="Low complexity" evidence="1">
    <location>
        <begin position="1064"/>
        <end position="1074"/>
    </location>
</feature>
<evidence type="ECO:0000256" key="1">
    <source>
        <dbReference type="SAM" id="MobiDB-lite"/>
    </source>
</evidence>
<sequence>MAMFLDNINGHHYENINVHHPYSHNPNHHLPLAIGKTLNTVSYLHKDRPSSANSYSLESNSSGSNTTESSGAIPSPSGSNDDTHGDELQYGPGIVDKLRSKFLQYSLQTSRNNGYRSVVKRCSSLENLADRDSPSSSPLYHTCKGSNFGIRKGPTYVKYHQQQNINNNNHNSHHCSKQSNHTKGNNQYGVVNDVDINCSGGAAAVVISNNNRGLINGKLFQSVTSTASTEKLLHGEYRNNGCLTASRTPNEPKALKLFYWNQGTVNSVSQVCNHLVTKQQDFVDTVTNNCKKMSSDDDNIADVLPSSECKAKSASIYSPLSAISASDKKMNGDVTAPGLTNNHIASATINNTNNNNGLVNHGPRKLVQDELPKPDTVKNYKKIFETNSVSPTPLTGPMSPSSATLTPTSTATTAISPGKLNDSSNSSSPNDKDSDNRNGQAYRKGGIYGSSNSAIRRKPPVLSSIEKKITNTVNKVTVNSNNNSNNNRLINGSTTSSSPTSPALPPKPPFLITKKSPLNGELNHVNVNNNYLSAIKPMGKQQQLVSSETNKNKINNGKSINGSKDRITGNAAGSSHNLVRSKPLPSSPQKPKLINNKSDEQPSSPTSRSSSLSSSPLLSPSSFIPPSPLSGVSKKSIEDNSASDTVDCPIISSSTEYQINGHFSPSLDNNKEDCKEVDKTVMNGGKMITDQKATSSTTVSTTSTTTSTSSMLTNKPIANIKPIQLESHEDRWKPLKKSTLPQESSESAANKHEKSFPSMGVTTTNIIKDQSNHNINYNQSELPSRVTCNDKNKINSDNQVTSKRINEVDEKPKEAAFNSNNKDNLSNGSSTKLPRSYSSTTSPPIASSVTTKSPATAGTTMIFDFRGKNVKANVAVHSPPFSVVRPPTTKSDDNEDDFNYTGSTEVPQPSGIIFKGENVVIDGGSLLVKRNKKLTLTFNDKATSTFEYPSEASFIDEPLSFSSISSTSSNSSIKSESTSSTSSDESSVIQQQSNGSSLKNNTTLGSSFSGGLASYKPTFLSGESASFQLGVSRVIKEENDKICKSTDEDEESGKFNMLKPAEPSETSSWSTSSTALDLLF</sequence>
<reference evidence="3" key="1">
    <citation type="submission" date="2011-08" db="EMBL/GenBank/DDBJ databases">
        <authorList>
            <person name="Rombauts S."/>
        </authorList>
    </citation>
    <scope>NUCLEOTIDE SEQUENCE</scope>
    <source>
        <strain evidence="3">London</strain>
    </source>
</reference>
<keyword evidence="3" id="KW-1185">Reference proteome</keyword>
<name>T1K730_TETUR</name>
<feature type="compositionally biased region" description="Low complexity" evidence="1">
    <location>
        <begin position="552"/>
        <end position="562"/>
    </location>
</feature>
<dbReference type="Proteomes" id="UP000015104">
    <property type="component" value="Unassembled WGS sequence"/>
</dbReference>
<feature type="compositionally biased region" description="Polar residues" evidence="1">
    <location>
        <begin position="739"/>
        <end position="748"/>
    </location>
</feature>
<feature type="region of interest" description="Disordered" evidence="1">
    <location>
        <begin position="963"/>
        <end position="1001"/>
    </location>
</feature>
<feature type="compositionally biased region" description="Low complexity" evidence="1">
    <location>
        <begin position="476"/>
        <end position="501"/>
    </location>
</feature>
<feature type="compositionally biased region" description="Polar residues" evidence="1">
    <location>
        <begin position="988"/>
        <end position="1001"/>
    </location>
</feature>
<feature type="region of interest" description="Disordered" evidence="1">
    <location>
        <begin position="783"/>
        <end position="853"/>
    </location>
</feature>